<feature type="region of interest" description="Disordered" evidence="3">
    <location>
        <begin position="144"/>
        <end position="163"/>
    </location>
</feature>
<dbReference type="PANTHER" id="PTHR22589">
    <property type="entry name" value="CARNITINE O-ACYLTRANSFERASE"/>
    <property type="match status" value="1"/>
</dbReference>
<evidence type="ECO:0000313" key="6">
    <source>
        <dbReference type="EMBL" id="KAK1798335.1"/>
    </source>
</evidence>
<feature type="non-terminal residue" evidence="6">
    <location>
        <position position="1"/>
    </location>
</feature>
<evidence type="ECO:0000256" key="3">
    <source>
        <dbReference type="SAM" id="MobiDB-lite"/>
    </source>
</evidence>
<proteinExistence type="predicted"/>
<accession>A0AAD8ZIV1</accession>
<name>A0AAD8ZIV1_9TELE</name>
<gene>
    <name evidence="6" type="ORF">P4O66_007791</name>
</gene>
<feature type="chain" id="PRO_5041913883" description="Choline/carnitine acyltransferase domain-containing protein" evidence="4">
    <location>
        <begin position="20"/>
        <end position="163"/>
    </location>
</feature>
<keyword evidence="1" id="KW-0012">Acyltransferase</keyword>
<keyword evidence="7" id="KW-1185">Reference proteome</keyword>
<dbReference type="InterPro" id="IPR000542">
    <property type="entry name" value="Carn_acyl_trans"/>
</dbReference>
<protein>
    <recommendedName>
        <fullName evidence="5">Choline/carnitine acyltransferase domain-containing protein</fullName>
    </recommendedName>
</protein>
<dbReference type="SUPFAM" id="SSF52777">
    <property type="entry name" value="CoA-dependent acyltransferases"/>
    <property type="match status" value="1"/>
</dbReference>
<dbReference type="EMBL" id="JAROKS010000012">
    <property type="protein sequence ID" value="KAK1798335.1"/>
    <property type="molecule type" value="Genomic_DNA"/>
</dbReference>
<dbReference type="AlphaFoldDB" id="A0AAD8ZIV1"/>
<feature type="domain" description="Choline/carnitine acyltransferase" evidence="5">
    <location>
        <begin position="34"/>
        <end position="163"/>
    </location>
</feature>
<reference evidence="6" key="1">
    <citation type="submission" date="2023-03" db="EMBL/GenBank/DDBJ databases">
        <title>Electrophorus voltai genome.</title>
        <authorList>
            <person name="Bian C."/>
        </authorList>
    </citation>
    <scope>NUCLEOTIDE SEQUENCE</scope>
    <source>
        <strain evidence="6">CB-2022</strain>
        <tissue evidence="6">Muscle</tissue>
    </source>
</reference>
<dbReference type="Proteomes" id="UP001239994">
    <property type="component" value="Unassembled WGS sequence"/>
</dbReference>
<keyword evidence="1" id="KW-0808">Transferase</keyword>
<dbReference type="GO" id="GO:0004095">
    <property type="term" value="F:carnitine O-palmitoyltransferase activity"/>
    <property type="evidence" value="ECO:0007669"/>
    <property type="project" value="TreeGrafter"/>
</dbReference>
<dbReference type="Gene3D" id="3.30.559.70">
    <property type="entry name" value="Choline/Carnitine o-acyltransferase, domain 2"/>
    <property type="match status" value="1"/>
</dbReference>
<feature type="signal peptide" evidence="4">
    <location>
        <begin position="1"/>
        <end position="19"/>
    </location>
</feature>
<evidence type="ECO:0000256" key="1">
    <source>
        <dbReference type="ARBA" id="ARBA00023315"/>
    </source>
</evidence>
<feature type="active site" description="Proton acceptor" evidence="2">
    <location>
        <position position="117"/>
    </location>
</feature>
<dbReference type="Pfam" id="PF00755">
    <property type="entry name" value="Carn_acyltransf"/>
    <property type="match status" value="1"/>
</dbReference>
<evidence type="ECO:0000256" key="4">
    <source>
        <dbReference type="SAM" id="SignalP"/>
    </source>
</evidence>
<dbReference type="GO" id="GO:0005739">
    <property type="term" value="C:mitochondrion"/>
    <property type="evidence" value="ECO:0007669"/>
    <property type="project" value="TreeGrafter"/>
</dbReference>
<dbReference type="InterPro" id="IPR042231">
    <property type="entry name" value="Cho/carn_acyl_trans_2"/>
</dbReference>
<evidence type="ECO:0000256" key="2">
    <source>
        <dbReference type="PIRSR" id="PIRSR600542-1"/>
    </source>
</evidence>
<dbReference type="GO" id="GO:0006631">
    <property type="term" value="P:fatty acid metabolic process"/>
    <property type="evidence" value="ECO:0007669"/>
    <property type="project" value="TreeGrafter"/>
</dbReference>
<keyword evidence="4" id="KW-0732">Signal</keyword>
<organism evidence="6 7">
    <name type="scientific">Electrophorus voltai</name>
    <dbReference type="NCBI Taxonomy" id="2609070"/>
    <lineage>
        <taxon>Eukaryota</taxon>
        <taxon>Metazoa</taxon>
        <taxon>Chordata</taxon>
        <taxon>Craniata</taxon>
        <taxon>Vertebrata</taxon>
        <taxon>Euteleostomi</taxon>
        <taxon>Actinopterygii</taxon>
        <taxon>Neopterygii</taxon>
        <taxon>Teleostei</taxon>
        <taxon>Ostariophysi</taxon>
        <taxon>Gymnotiformes</taxon>
        <taxon>Gymnotoidei</taxon>
        <taxon>Gymnotidae</taxon>
        <taxon>Electrophorus</taxon>
    </lineage>
</organism>
<dbReference type="PANTHER" id="PTHR22589:SF55">
    <property type="entry name" value="CARNITINE O-PALMITOYLTRANSFERASE 1, BRAIN ISOFORM"/>
    <property type="match status" value="1"/>
</dbReference>
<dbReference type="GO" id="GO:0009437">
    <property type="term" value="P:carnitine metabolic process"/>
    <property type="evidence" value="ECO:0007669"/>
    <property type="project" value="TreeGrafter"/>
</dbReference>
<comment type="caution">
    <text evidence="6">The sequence shown here is derived from an EMBL/GenBank/DDBJ whole genome shotgun (WGS) entry which is preliminary data.</text>
</comment>
<evidence type="ECO:0000259" key="5">
    <source>
        <dbReference type="Pfam" id="PF00755"/>
    </source>
</evidence>
<sequence length="163" mass="18266">MQTHVSAIVIPLCVTHCECMFNTTCTPGEETGISKRSLDCIEKAAFFIILNDQQEGMLGDDPAWSLDHYAKSLLHGKCYDRKNNYLSLSLSLSLSHKWFDNSVVVFKNGKNGLNAKHSWADAPVFTLATDAFHLGYDTEGNYRGEVEHSLPPPQHLNWDIPPE</sequence>
<evidence type="ECO:0000313" key="7">
    <source>
        <dbReference type="Proteomes" id="UP001239994"/>
    </source>
</evidence>
<dbReference type="InterPro" id="IPR039551">
    <property type="entry name" value="Cho/carn_acyl_trans"/>
</dbReference>